<organism evidence="2 3">
    <name type="scientific">Porphyra umbilicalis</name>
    <name type="common">Purple laver</name>
    <name type="synonym">Red alga</name>
    <dbReference type="NCBI Taxonomy" id="2786"/>
    <lineage>
        <taxon>Eukaryota</taxon>
        <taxon>Rhodophyta</taxon>
        <taxon>Bangiophyceae</taxon>
        <taxon>Bangiales</taxon>
        <taxon>Bangiaceae</taxon>
        <taxon>Porphyra</taxon>
    </lineage>
</organism>
<keyword evidence="1" id="KW-0472">Membrane</keyword>
<dbReference type="EMBL" id="KV919044">
    <property type="protein sequence ID" value="OSX72696.1"/>
    <property type="molecule type" value="Genomic_DNA"/>
</dbReference>
<proteinExistence type="predicted"/>
<evidence type="ECO:0000313" key="3">
    <source>
        <dbReference type="Proteomes" id="UP000218209"/>
    </source>
</evidence>
<protein>
    <submittedName>
        <fullName evidence="2">Uncharacterized protein</fullName>
    </submittedName>
</protein>
<sequence length="311" mass="33097">MSVSTDVRLLRSKQLKGGWAACRLSQTQPHRVPQAASGRICHAFPAPPTRLLNRHPPRRARRPSLRFLWVRPNRPAPPAAMGSHRAAVWLATAAAAIVVVASVPAAWAVPAAAAGAAIDANSMTVGAGAVARTAMSFLDACSGDGAARWTATRMPEVARVGDLEGGGRYGSTLHGVVHWSATEAASLPGTRLTGASEAIANITASSLFEWNVRVVALLRAARVGGVPLPDQYHIIVIKDSILQKAVKSFVGTVYATKWRVNGTIMVIFIFRSGILRHQARPLFEDLGIYANGRTKTDRSNSPLVVVTFSPP</sequence>
<dbReference type="Proteomes" id="UP000218209">
    <property type="component" value="Unassembled WGS sequence"/>
</dbReference>
<accession>A0A1X6NW12</accession>
<feature type="transmembrane region" description="Helical" evidence="1">
    <location>
        <begin position="87"/>
        <end position="109"/>
    </location>
</feature>
<dbReference type="AlphaFoldDB" id="A0A1X6NW12"/>
<name>A0A1X6NW12_PORUM</name>
<gene>
    <name evidence="2" type="ORF">BU14_0413s0004</name>
</gene>
<evidence type="ECO:0000313" key="2">
    <source>
        <dbReference type="EMBL" id="OSX72696.1"/>
    </source>
</evidence>
<keyword evidence="1" id="KW-1133">Transmembrane helix</keyword>
<keyword evidence="3" id="KW-1185">Reference proteome</keyword>
<reference evidence="2 3" key="1">
    <citation type="submission" date="2017-03" db="EMBL/GenBank/DDBJ databases">
        <title>WGS assembly of Porphyra umbilicalis.</title>
        <authorList>
            <person name="Brawley S.H."/>
            <person name="Blouin N.A."/>
            <person name="Ficko-Blean E."/>
            <person name="Wheeler G.L."/>
            <person name="Lohr M."/>
            <person name="Goodson H.V."/>
            <person name="Jenkins J.W."/>
            <person name="Blaby-Haas C.E."/>
            <person name="Helliwell K.E."/>
            <person name="Chan C."/>
            <person name="Marriage T."/>
            <person name="Bhattacharya D."/>
            <person name="Klein A.S."/>
            <person name="Badis Y."/>
            <person name="Brodie J."/>
            <person name="Cao Y."/>
            <person name="Collen J."/>
            <person name="Dittami S.M."/>
            <person name="Gachon C.M."/>
            <person name="Green B.R."/>
            <person name="Karpowicz S."/>
            <person name="Kim J.W."/>
            <person name="Kudahl U."/>
            <person name="Lin S."/>
            <person name="Michel G."/>
            <person name="Mittag M."/>
            <person name="Olson B.J."/>
            <person name="Pangilinan J."/>
            <person name="Peng Y."/>
            <person name="Qiu H."/>
            <person name="Shu S."/>
            <person name="Singer J.T."/>
            <person name="Smith A.G."/>
            <person name="Sprecher B.N."/>
            <person name="Wagner V."/>
            <person name="Wang W."/>
            <person name="Wang Z.-Y."/>
            <person name="Yan J."/>
            <person name="Yarish C."/>
            <person name="Zoeuner-Riek S."/>
            <person name="Zhuang Y."/>
            <person name="Zou Y."/>
            <person name="Lindquist E.A."/>
            <person name="Grimwood J."/>
            <person name="Barry K."/>
            <person name="Rokhsar D.S."/>
            <person name="Schmutz J."/>
            <person name="Stiller J.W."/>
            <person name="Grossman A.R."/>
            <person name="Prochnik S.E."/>
        </authorList>
    </citation>
    <scope>NUCLEOTIDE SEQUENCE [LARGE SCALE GENOMIC DNA]</scope>
    <source>
        <strain evidence="2">4086291</strain>
    </source>
</reference>
<keyword evidence="1" id="KW-0812">Transmembrane</keyword>
<evidence type="ECO:0000256" key="1">
    <source>
        <dbReference type="SAM" id="Phobius"/>
    </source>
</evidence>